<dbReference type="Pfam" id="PF01852">
    <property type="entry name" value="START"/>
    <property type="match status" value="1"/>
</dbReference>
<gene>
    <name evidence="4" type="ORF">PACLA_8A029102</name>
</gene>
<dbReference type="GO" id="GO:0005789">
    <property type="term" value="C:endoplasmic reticulum membrane"/>
    <property type="evidence" value="ECO:0007669"/>
    <property type="project" value="TreeGrafter"/>
</dbReference>
<evidence type="ECO:0000313" key="4">
    <source>
        <dbReference type="EMBL" id="CAB3978936.1"/>
    </source>
</evidence>
<dbReference type="PANTHER" id="PTHR46121:SF4">
    <property type="entry name" value="STEROIDOGENIC ACUTE REGULATORY PROTEIN-LIKE"/>
    <property type="match status" value="1"/>
</dbReference>
<keyword evidence="2" id="KW-0812">Transmembrane</keyword>
<evidence type="ECO:0000256" key="3">
    <source>
        <dbReference type="ARBA" id="ARBA00023136"/>
    </source>
</evidence>
<organism evidence="4 5">
    <name type="scientific">Paramuricea clavata</name>
    <name type="common">Red gorgonian</name>
    <name type="synonym">Violescent sea-whip</name>
    <dbReference type="NCBI Taxonomy" id="317549"/>
    <lineage>
        <taxon>Eukaryota</taxon>
        <taxon>Metazoa</taxon>
        <taxon>Cnidaria</taxon>
        <taxon>Anthozoa</taxon>
        <taxon>Octocorallia</taxon>
        <taxon>Malacalcyonacea</taxon>
        <taxon>Plexauridae</taxon>
        <taxon>Paramuricea</taxon>
    </lineage>
</organism>
<dbReference type="PROSITE" id="PS50848">
    <property type="entry name" value="START"/>
    <property type="match status" value="1"/>
</dbReference>
<keyword evidence="3" id="KW-0472">Membrane</keyword>
<reference evidence="4" key="1">
    <citation type="submission" date="2020-04" db="EMBL/GenBank/DDBJ databases">
        <authorList>
            <person name="Alioto T."/>
            <person name="Alioto T."/>
            <person name="Gomez Garrido J."/>
        </authorList>
    </citation>
    <scope>NUCLEOTIDE SEQUENCE</scope>
    <source>
        <strain evidence="4">A484AB</strain>
    </source>
</reference>
<dbReference type="SUPFAM" id="SSF55961">
    <property type="entry name" value="Bet v1-like"/>
    <property type="match status" value="1"/>
</dbReference>
<evidence type="ECO:0000256" key="2">
    <source>
        <dbReference type="ARBA" id="ARBA00022692"/>
    </source>
</evidence>
<evidence type="ECO:0000313" key="5">
    <source>
        <dbReference type="Proteomes" id="UP001152795"/>
    </source>
</evidence>
<evidence type="ECO:0000256" key="1">
    <source>
        <dbReference type="ARBA" id="ARBA00004141"/>
    </source>
</evidence>
<dbReference type="InterPro" id="IPR019498">
    <property type="entry name" value="MENTAL"/>
</dbReference>
<keyword evidence="5" id="KW-1185">Reference proteome</keyword>
<dbReference type="PROSITE" id="PS51439">
    <property type="entry name" value="MENTAL"/>
    <property type="match status" value="1"/>
</dbReference>
<comment type="subcellular location">
    <subcellularLocation>
        <location evidence="1">Membrane</location>
        <topology evidence="1">Multi-pass membrane protein</topology>
    </subcellularLocation>
</comment>
<dbReference type="InterPro" id="IPR051869">
    <property type="entry name" value="STARD3"/>
</dbReference>
<dbReference type="InterPro" id="IPR002913">
    <property type="entry name" value="START_lipid-bd_dom"/>
</dbReference>
<name>A0A7D9D8G5_PARCT</name>
<proteinExistence type="predicted"/>
<dbReference type="EMBL" id="CACRXK020000153">
    <property type="protein sequence ID" value="CAB3978936.1"/>
    <property type="molecule type" value="Genomic_DNA"/>
</dbReference>
<dbReference type="AlphaFoldDB" id="A0A7D9D8G5"/>
<dbReference type="Pfam" id="PF10457">
    <property type="entry name" value="MENTAL"/>
    <property type="match status" value="1"/>
</dbReference>
<comment type="caution">
    <text evidence="4">The sequence shown here is derived from an EMBL/GenBank/DDBJ whole genome shotgun (WGS) entry which is preliminary data.</text>
</comment>
<dbReference type="GO" id="GO:0031902">
    <property type="term" value="C:late endosome membrane"/>
    <property type="evidence" value="ECO:0007669"/>
    <property type="project" value="TreeGrafter"/>
</dbReference>
<dbReference type="Proteomes" id="UP001152795">
    <property type="component" value="Unassembled WGS sequence"/>
</dbReference>
<dbReference type="GO" id="GO:0005765">
    <property type="term" value="C:lysosomal membrane"/>
    <property type="evidence" value="ECO:0007669"/>
    <property type="project" value="TreeGrafter"/>
</dbReference>
<dbReference type="SMART" id="SM00234">
    <property type="entry name" value="START"/>
    <property type="match status" value="1"/>
</dbReference>
<dbReference type="GO" id="GO:0099044">
    <property type="term" value="P:vesicle tethering to endoplasmic reticulum"/>
    <property type="evidence" value="ECO:0007669"/>
    <property type="project" value="TreeGrafter"/>
</dbReference>
<accession>A0A7D9D8G5</accession>
<dbReference type="InterPro" id="IPR023393">
    <property type="entry name" value="START-like_dom_sf"/>
</dbReference>
<dbReference type="Gene3D" id="3.30.530.20">
    <property type="match status" value="1"/>
</dbReference>
<dbReference type="GO" id="GO:0008289">
    <property type="term" value="F:lipid binding"/>
    <property type="evidence" value="ECO:0007669"/>
    <property type="project" value="InterPro"/>
</dbReference>
<sequence>MAKKGKRTNVEFQGSSSSTTELSVAESAQALEMTQTSSPPWFKRVYESLSPRRQIFCLFCIFDFLFTFLLWIIYAQGVAVTGLDDSLSAEIKHYGISSSLFDIMILSLLRVTILLFVYGYYGSKNILTVALTTFVSTVYLITKAFIYDFDDSDKDSGSRPVDYFLHIGSFLLVWIEAWYMQVKVIPREKRAKDTFYREPRNNGSIKSSGSVITFRTPPEQESEEEEEVIRANLEYIETARKATSKALAFLYAEKSWKIEKQKDDMLLESKMDEKLGKVLRVRACINASQQVVHPMVFGDPENTKKWNTNLTHAEIIKKVNSTTDLCYSSIAAVAGGLISARDFVTINHYQRIGEMYMSSSTSVVSPDKPPVEGTIRGETILNSYALLPAENEPGKSVFVWIATTTLRPGSIPQALVDRTMPGFLIQCVTNLKKECEQLKDNANTPL</sequence>
<dbReference type="PANTHER" id="PTHR46121">
    <property type="entry name" value="STEROIDOGENIC ACUTE REGULATORY PROTEIN-LIKE"/>
    <property type="match status" value="1"/>
</dbReference>
<protein>
    <submittedName>
        <fullName evidence="4">StAR-related lipid transfer 3-like isoform X1</fullName>
    </submittedName>
</protein>
<dbReference type="OrthoDB" id="74575at2759"/>
<dbReference type="GO" id="GO:0140284">
    <property type="term" value="C:endoplasmic reticulum-endosome membrane contact site"/>
    <property type="evidence" value="ECO:0007669"/>
    <property type="project" value="TreeGrafter"/>
</dbReference>